<reference evidence="2" key="2">
    <citation type="submission" date="2020-11" db="EMBL/GenBank/DDBJ databases">
        <authorList>
            <person name="McCartney M.A."/>
            <person name="Auch B."/>
            <person name="Kono T."/>
            <person name="Mallez S."/>
            <person name="Becker A."/>
            <person name="Gohl D.M."/>
            <person name="Silverstein K.A.T."/>
            <person name="Koren S."/>
            <person name="Bechman K.B."/>
            <person name="Herman A."/>
            <person name="Abrahante J.E."/>
            <person name="Garbe J."/>
        </authorList>
    </citation>
    <scope>NUCLEOTIDE SEQUENCE</scope>
    <source>
        <strain evidence="2">Duluth1</strain>
        <tissue evidence="2">Whole animal</tissue>
    </source>
</reference>
<dbReference type="EMBL" id="JAIWYP010000001">
    <property type="protein sequence ID" value="KAH3891199.1"/>
    <property type="molecule type" value="Genomic_DNA"/>
</dbReference>
<evidence type="ECO:0000313" key="2">
    <source>
        <dbReference type="EMBL" id="KAH3891199.1"/>
    </source>
</evidence>
<dbReference type="Proteomes" id="UP000828390">
    <property type="component" value="Unassembled WGS sequence"/>
</dbReference>
<keyword evidence="3" id="KW-1185">Reference proteome</keyword>
<keyword evidence="1" id="KW-0732">Signal</keyword>
<dbReference type="AlphaFoldDB" id="A0A9D4NCI7"/>
<proteinExistence type="predicted"/>
<accession>A0A9D4NCI7</accession>
<protein>
    <submittedName>
        <fullName evidence="2">Uncharacterized protein</fullName>
    </submittedName>
</protein>
<gene>
    <name evidence="2" type="ORF">DPMN_015289</name>
</gene>
<comment type="caution">
    <text evidence="2">The sequence shown here is derived from an EMBL/GenBank/DDBJ whole genome shotgun (WGS) entry which is preliminary data.</text>
</comment>
<evidence type="ECO:0000256" key="1">
    <source>
        <dbReference type="SAM" id="SignalP"/>
    </source>
</evidence>
<feature type="chain" id="PRO_5039724945" evidence="1">
    <location>
        <begin position="22"/>
        <end position="74"/>
    </location>
</feature>
<feature type="signal peptide" evidence="1">
    <location>
        <begin position="1"/>
        <end position="21"/>
    </location>
</feature>
<reference evidence="2" key="1">
    <citation type="journal article" date="2019" name="bioRxiv">
        <title>The Genome of the Zebra Mussel, Dreissena polymorpha: A Resource for Invasive Species Research.</title>
        <authorList>
            <person name="McCartney M.A."/>
            <person name="Auch B."/>
            <person name="Kono T."/>
            <person name="Mallez S."/>
            <person name="Zhang Y."/>
            <person name="Obille A."/>
            <person name="Becker A."/>
            <person name="Abrahante J.E."/>
            <person name="Garbe J."/>
            <person name="Badalamenti J.P."/>
            <person name="Herman A."/>
            <person name="Mangelson H."/>
            <person name="Liachko I."/>
            <person name="Sullivan S."/>
            <person name="Sone E.D."/>
            <person name="Koren S."/>
            <person name="Silverstein K.A.T."/>
            <person name="Beckman K.B."/>
            <person name="Gohl D.M."/>
        </authorList>
    </citation>
    <scope>NUCLEOTIDE SEQUENCE</scope>
    <source>
        <strain evidence="2">Duluth1</strain>
        <tissue evidence="2">Whole animal</tissue>
    </source>
</reference>
<evidence type="ECO:0000313" key="3">
    <source>
        <dbReference type="Proteomes" id="UP000828390"/>
    </source>
</evidence>
<name>A0A9D4NCI7_DREPO</name>
<organism evidence="2 3">
    <name type="scientific">Dreissena polymorpha</name>
    <name type="common">Zebra mussel</name>
    <name type="synonym">Mytilus polymorpha</name>
    <dbReference type="NCBI Taxonomy" id="45954"/>
    <lineage>
        <taxon>Eukaryota</taxon>
        <taxon>Metazoa</taxon>
        <taxon>Spiralia</taxon>
        <taxon>Lophotrochozoa</taxon>
        <taxon>Mollusca</taxon>
        <taxon>Bivalvia</taxon>
        <taxon>Autobranchia</taxon>
        <taxon>Heteroconchia</taxon>
        <taxon>Euheterodonta</taxon>
        <taxon>Imparidentia</taxon>
        <taxon>Neoheterodontei</taxon>
        <taxon>Myida</taxon>
        <taxon>Dreissenoidea</taxon>
        <taxon>Dreissenidae</taxon>
        <taxon>Dreissena</taxon>
    </lineage>
</organism>
<sequence length="74" mass="8117">MIMKIALGCLTVACLLGMIAGDAVGNIQLLSICGQLPAEWKRVCYLWVLDRMGYDVPLPSGLQMPSFLENLLFT</sequence>